<reference evidence="3" key="1">
    <citation type="journal article" date="2020" name="Fungal Divers.">
        <title>Resolving the Mortierellaceae phylogeny through synthesis of multi-gene phylogenetics and phylogenomics.</title>
        <authorList>
            <person name="Vandepol N."/>
            <person name="Liber J."/>
            <person name="Desiro A."/>
            <person name="Na H."/>
            <person name="Kennedy M."/>
            <person name="Barry K."/>
            <person name="Grigoriev I.V."/>
            <person name="Miller A.N."/>
            <person name="O'Donnell K."/>
            <person name="Stajich J.E."/>
            <person name="Bonito G."/>
        </authorList>
    </citation>
    <scope>NUCLEOTIDE SEQUENCE</scope>
    <source>
        <strain evidence="3">MES-2147</strain>
    </source>
</reference>
<evidence type="ECO:0000313" key="3">
    <source>
        <dbReference type="EMBL" id="KAF9980888.1"/>
    </source>
</evidence>
<dbReference type="Proteomes" id="UP000749646">
    <property type="component" value="Unassembled WGS sequence"/>
</dbReference>
<accession>A0A9P6M8W2</accession>
<keyword evidence="2" id="KW-1133">Transmembrane helix</keyword>
<sequence>MALDPSAFVDQLFVYNDRYCGSINQEPASQTGLTLVATYFRSLPRSLRWMRVPAGSLSTTTEAMSKLSSTSSNTATATATITTNSTTPTATTTKNTNATITTISQTPTTTSAPTPIRTDFPPALIPPNPDPSSSDEREDRCRENSNDGCTQKTRVNRVLTVAVTIAVLGVGLMLAGSFYIYRTFRSPPESSFYDSFTVNSGRKNNSIISSGGSRNQNQSAEALADEPEDAGYNDNYQYVHDEDPNAPPTFMFNHRQDNINTNKDPKKFKENVSANTSRTMLGNPGTSSTSSQQRFKGFQQSDINLVERRA</sequence>
<feature type="region of interest" description="Disordered" evidence="1">
    <location>
        <begin position="276"/>
        <end position="310"/>
    </location>
</feature>
<keyword evidence="4" id="KW-1185">Reference proteome</keyword>
<comment type="caution">
    <text evidence="3">The sequence shown here is derived from an EMBL/GenBank/DDBJ whole genome shotgun (WGS) entry which is preliminary data.</text>
</comment>
<evidence type="ECO:0000256" key="2">
    <source>
        <dbReference type="SAM" id="Phobius"/>
    </source>
</evidence>
<feature type="compositionally biased region" description="Low complexity" evidence="1">
    <location>
        <begin position="105"/>
        <end position="114"/>
    </location>
</feature>
<evidence type="ECO:0000256" key="1">
    <source>
        <dbReference type="SAM" id="MobiDB-lite"/>
    </source>
</evidence>
<protein>
    <submittedName>
        <fullName evidence="3">Uncharacterized protein</fullName>
    </submittedName>
</protein>
<feature type="compositionally biased region" description="Basic and acidic residues" evidence="1">
    <location>
        <begin position="134"/>
        <end position="145"/>
    </location>
</feature>
<gene>
    <name evidence="3" type="ORF">BGZ65_004564</name>
</gene>
<name>A0A9P6M8W2_9FUNG</name>
<feature type="transmembrane region" description="Helical" evidence="2">
    <location>
        <begin position="158"/>
        <end position="181"/>
    </location>
</feature>
<feature type="compositionally biased region" description="Low complexity" evidence="1">
    <location>
        <begin position="207"/>
        <end position="217"/>
    </location>
</feature>
<keyword evidence="2" id="KW-0472">Membrane</keyword>
<dbReference type="OrthoDB" id="2439839at2759"/>
<feature type="region of interest" description="Disordered" evidence="1">
    <location>
        <begin position="105"/>
        <end position="149"/>
    </location>
</feature>
<feature type="compositionally biased region" description="Polar residues" evidence="1">
    <location>
        <begin position="276"/>
        <end position="303"/>
    </location>
</feature>
<evidence type="ECO:0000313" key="4">
    <source>
        <dbReference type="Proteomes" id="UP000749646"/>
    </source>
</evidence>
<dbReference type="AlphaFoldDB" id="A0A9P6M8W2"/>
<dbReference type="EMBL" id="JAAAHW010003773">
    <property type="protein sequence ID" value="KAF9980888.1"/>
    <property type="molecule type" value="Genomic_DNA"/>
</dbReference>
<keyword evidence="2" id="KW-0812">Transmembrane</keyword>
<feature type="region of interest" description="Disordered" evidence="1">
    <location>
        <begin position="207"/>
        <end position="231"/>
    </location>
</feature>
<proteinExistence type="predicted"/>
<organism evidence="3 4">
    <name type="scientific">Modicella reniformis</name>
    <dbReference type="NCBI Taxonomy" id="1440133"/>
    <lineage>
        <taxon>Eukaryota</taxon>
        <taxon>Fungi</taxon>
        <taxon>Fungi incertae sedis</taxon>
        <taxon>Mucoromycota</taxon>
        <taxon>Mortierellomycotina</taxon>
        <taxon>Mortierellomycetes</taxon>
        <taxon>Mortierellales</taxon>
        <taxon>Mortierellaceae</taxon>
        <taxon>Modicella</taxon>
    </lineage>
</organism>